<organism evidence="3 4">
    <name type="scientific">Candidatus Protoclostridium stercorigallinarum</name>
    <dbReference type="NCBI Taxonomy" id="2838741"/>
    <lineage>
        <taxon>Bacteria</taxon>
        <taxon>Bacillati</taxon>
        <taxon>Bacillota</taxon>
        <taxon>Clostridia</taxon>
        <taxon>Candidatus Protoclostridium</taxon>
    </lineage>
</organism>
<feature type="chain" id="PRO_5038350986" evidence="2">
    <location>
        <begin position="28"/>
        <end position="810"/>
    </location>
</feature>
<evidence type="ECO:0000313" key="4">
    <source>
        <dbReference type="Proteomes" id="UP000823990"/>
    </source>
</evidence>
<feature type="region of interest" description="Disordered" evidence="1">
    <location>
        <begin position="328"/>
        <end position="358"/>
    </location>
</feature>
<feature type="compositionally biased region" description="Acidic residues" evidence="1">
    <location>
        <begin position="335"/>
        <end position="358"/>
    </location>
</feature>
<name>A0A9D1Q0X0_9FIRM</name>
<protein>
    <submittedName>
        <fullName evidence="3">Uncharacterized protein</fullName>
    </submittedName>
</protein>
<feature type="signal peptide" evidence="2">
    <location>
        <begin position="1"/>
        <end position="27"/>
    </location>
</feature>
<reference evidence="3" key="1">
    <citation type="journal article" date="2021" name="PeerJ">
        <title>Extensive microbial diversity within the chicken gut microbiome revealed by metagenomics and culture.</title>
        <authorList>
            <person name="Gilroy R."/>
            <person name="Ravi A."/>
            <person name="Getino M."/>
            <person name="Pursley I."/>
            <person name="Horton D.L."/>
            <person name="Alikhan N.F."/>
            <person name="Baker D."/>
            <person name="Gharbi K."/>
            <person name="Hall N."/>
            <person name="Watson M."/>
            <person name="Adriaenssens E.M."/>
            <person name="Foster-Nyarko E."/>
            <person name="Jarju S."/>
            <person name="Secka A."/>
            <person name="Antonio M."/>
            <person name="Oren A."/>
            <person name="Chaudhuri R.R."/>
            <person name="La Ragione R."/>
            <person name="Hildebrand F."/>
            <person name="Pallen M.J."/>
        </authorList>
    </citation>
    <scope>NUCLEOTIDE SEQUENCE</scope>
    <source>
        <strain evidence="3">12435</strain>
    </source>
</reference>
<dbReference type="EMBL" id="DXHS01000094">
    <property type="protein sequence ID" value="HIW02858.1"/>
    <property type="molecule type" value="Genomic_DNA"/>
</dbReference>
<feature type="region of interest" description="Disordered" evidence="1">
    <location>
        <begin position="782"/>
        <end position="810"/>
    </location>
</feature>
<sequence length="810" mass="91074">MKKTKIKKFIALALAVVMIAAFFTGCAVFEYDEDADREQAIVEIAPIGYDYEVPVTVDYEDSYGNKVYEIDTDPSSEKYGETTDEVVSAVKRDHNGDPIHVPATSESGEILYEEYVTVEDGKNRDNHFIVYENNPDYKEEDGIGRKFTATEYRFDGVVTRNGGEYAHWINLDDGSSAYGKVSFGENDDPATEEADDAFPTVKYVKVGDNFDTSRDLWEWHELVIVYETAHAETEAETFYKDTVIDYFESSGYSLYNDSGYTIDKVFDEAVKQLYTRYLSLAEAEKAIMSGDVEWGVPQRNEVEKSVYDQIDTALEQLYTEIANEFGESYPSISEGSDDESADYPTPPEEEPSGEDPDDFEVWNITLEPERCIGSSTDASVNSLRRAGLRRFVDVVEDYVDGERAISAEDRARFEADIADMRDRIKTAEGTDRLYVILSSYSVIRFMYAESQEYTIKTEGLRDDLVSTVTASEANARAAFEEELARQKREYKADISTYYSEATGDTTILYFADEEIFWVKHILIPFSEDQTKALEAYKAAGHSDAEVEDYRRSLGMNVEVYKHVDGNADTSKAYTIQQAYADIRATMVAASGSAKEAALAFDELIYTYNTDEGIFDNEMGYAVTATPEALGGQAESYMIEFARESRALYNAYRKNMSLDEFKNSDLTDDYTVDPDFTAPAGEVEVGSISVPVLTDYGWHIMFLNVAPKAGEVRGYNSYLTAAEISTAGEAFVEDVTTRSDNYYNNWVSSMANGYYRDGSTITVYKNRFGTYLDDYEEYYAARAEQEAEQEAAQAEQEAQQEAMQNAANGAA</sequence>
<dbReference type="PROSITE" id="PS51257">
    <property type="entry name" value="PROKAR_LIPOPROTEIN"/>
    <property type="match status" value="1"/>
</dbReference>
<dbReference type="Proteomes" id="UP000823990">
    <property type="component" value="Unassembled WGS sequence"/>
</dbReference>
<evidence type="ECO:0000313" key="3">
    <source>
        <dbReference type="EMBL" id="HIW02858.1"/>
    </source>
</evidence>
<gene>
    <name evidence="3" type="ORF">H9892_05920</name>
</gene>
<proteinExistence type="predicted"/>
<keyword evidence="2" id="KW-0732">Signal</keyword>
<feature type="compositionally biased region" description="Low complexity" evidence="1">
    <location>
        <begin position="789"/>
        <end position="810"/>
    </location>
</feature>
<dbReference type="AlphaFoldDB" id="A0A9D1Q0X0"/>
<comment type="caution">
    <text evidence="3">The sequence shown here is derived from an EMBL/GenBank/DDBJ whole genome shotgun (WGS) entry which is preliminary data.</text>
</comment>
<reference evidence="3" key="2">
    <citation type="submission" date="2021-04" db="EMBL/GenBank/DDBJ databases">
        <authorList>
            <person name="Gilroy R."/>
        </authorList>
    </citation>
    <scope>NUCLEOTIDE SEQUENCE</scope>
    <source>
        <strain evidence="3">12435</strain>
    </source>
</reference>
<evidence type="ECO:0000256" key="2">
    <source>
        <dbReference type="SAM" id="SignalP"/>
    </source>
</evidence>
<accession>A0A9D1Q0X0</accession>
<evidence type="ECO:0000256" key="1">
    <source>
        <dbReference type="SAM" id="MobiDB-lite"/>
    </source>
</evidence>